<feature type="signal peptide" evidence="3">
    <location>
        <begin position="1"/>
        <end position="35"/>
    </location>
</feature>
<dbReference type="SUPFAM" id="SSF53850">
    <property type="entry name" value="Periplasmic binding protein-like II"/>
    <property type="match status" value="1"/>
</dbReference>
<protein>
    <submittedName>
        <fullName evidence="5">Extracellular solute-binding protein, family 5</fullName>
    </submittedName>
</protein>
<keyword evidence="6" id="KW-1185">Reference proteome</keyword>
<dbReference type="GeneID" id="76462212"/>
<dbReference type="PIRSF" id="PIRSF002741">
    <property type="entry name" value="MppA"/>
    <property type="match status" value="1"/>
</dbReference>
<dbReference type="GO" id="GO:0030288">
    <property type="term" value="C:outer membrane-bounded periplasmic space"/>
    <property type="evidence" value="ECO:0007669"/>
    <property type="project" value="UniProtKB-ARBA"/>
</dbReference>
<reference evidence="6" key="1">
    <citation type="submission" date="2006-12" db="EMBL/GenBank/DDBJ databases">
        <title>Complete sequence of chromosome 1 of Verminephrobacter eiseniae EF01-2.</title>
        <authorList>
            <person name="Copeland A."/>
            <person name="Lucas S."/>
            <person name="Lapidus A."/>
            <person name="Barry K."/>
            <person name="Detter J.C."/>
            <person name="Glavina del Rio T."/>
            <person name="Dalin E."/>
            <person name="Tice H."/>
            <person name="Pitluck S."/>
            <person name="Chertkov O."/>
            <person name="Brettin T."/>
            <person name="Bruce D."/>
            <person name="Han C."/>
            <person name="Tapia R."/>
            <person name="Gilna P."/>
            <person name="Schmutz J."/>
            <person name="Larimer F."/>
            <person name="Land M."/>
            <person name="Hauser L."/>
            <person name="Kyrpides N."/>
            <person name="Kim E."/>
            <person name="Stahl D."/>
            <person name="Richardson P."/>
        </authorList>
    </citation>
    <scope>NUCLEOTIDE SEQUENCE [LARGE SCALE GENOMIC DNA]</scope>
    <source>
        <strain evidence="6">EF01-2</strain>
    </source>
</reference>
<accession>A1WPK4</accession>
<evidence type="ECO:0000256" key="1">
    <source>
        <dbReference type="ARBA" id="ARBA00005695"/>
    </source>
</evidence>
<dbReference type="EMBL" id="CP000542">
    <property type="protein sequence ID" value="ABM59561.1"/>
    <property type="molecule type" value="Genomic_DNA"/>
</dbReference>
<proteinExistence type="inferred from homology"/>
<dbReference type="KEGG" id="vei:Veis_3852"/>
<dbReference type="Pfam" id="PF00496">
    <property type="entry name" value="SBP_bac_5"/>
    <property type="match status" value="1"/>
</dbReference>
<dbReference type="Proteomes" id="UP000000374">
    <property type="component" value="Chromosome"/>
</dbReference>
<feature type="chain" id="PRO_5002640773" evidence="3">
    <location>
        <begin position="36"/>
        <end position="521"/>
    </location>
</feature>
<dbReference type="CDD" id="cd08511">
    <property type="entry name" value="PBP2_NikA_DppA_OppA_like_5"/>
    <property type="match status" value="1"/>
</dbReference>
<dbReference type="Gene3D" id="3.10.105.10">
    <property type="entry name" value="Dipeptide-binding Protein, Domain 3"/>
    <property type="match status" value="1"/>
</dbReference>
<sequence>MFDLQSPIRCWSLTLRGAVATAVLAGLAATTLARAQTETPKRGGTLNIGVEADPASLDPLRLGSYVERQYAMAVFDTLLDIDASGKLVPSLATAYEISPDGRAYTLKLRQGVTFHDGTPFDADAVVYNLDRVRDPVNNCRCLANISSVESVKAVDTHTVVVRLQAPSVAFAALLADTAAMMASPKALKADPVGFGNVPVGTGAFKLVEWVKGSRFVGERNPNYWRQGQPYADRLIYRGLQSNETRESTFQSGALDILTQASPKFVAAAKKDRRFKVLEPDGFGSIFIALRTKHPALADMRVRKAIAHATQRELLVKAVYQGMYKVATTPFGEGLPGLSPVTDYPAYDLDKAKALLAEYGQAVELRLMMDNTPIALQAAQALQQMWQRAGIKVTLTPVDQARLVQNMLTHEFDTTLFRWSGRPDPDLNAYTFFHSSNAEKKISSNYIQYANPEMDRLLDAGRMEMDPSKRNQIYNQISQLLAKDLPYVFLAYITAPIVTTQAVRGVELVPDSLIRVGAVWKE</sequence>
<evidence type="ECO:0000313" key="6">
    <source>
        <dbReference type="Proteomes" id="UP000000374"/>
    </source>
</evidence>
<dbReference type="eggNOG" id="COG0747">
    <property type="taxonomic scope" value="Bacteria"/>
</dbReference>
<evidence type="ECO:0000256" key="2">
    <source>
        <dbReference type="ARBA" id="ARBA00022729"/>
    </source>
</evidence>
<evidence type="ECO:0000259" key="4">
    <source>
        <dbReference type="Pfam" id="PF00496"/>
    </source>
</evidence>
<dbReference type="OrthoDB" id="9801799at2"/>
<dbReference type="GO" id="GO:0015833">
    <property type="term" value="P:peptide transport"/>
    <property type="evidence" value="ECO:0007669"/>
    <property type="project" value="TreeGrafter"/>
</dbReference>
<dbReference type="InterPro" id="IPR030678">
    <property type="entry name" value="Peptide/Ni-bd"/>
</dbReference>
<evidence type="ECO:0000313" key="5">
    <source>
        <dbReference type="EMBL" id="ABM59561.1"/>
    </source>
</evidence>
<dbReference type="PANTHER" id="PTHR30290">
    <property type="entry name" value="PERIPLASMIC BINDING COMPONENT OF ABC TRANSPORTER"/>
    <property type="match status" value="1"/>
</dbReference>
<dbReference type="InterPro" id="IPR000914">
    <property type="entry name" value="SBP_5_dom"/>
</dbReference>
<name>A1WPK4_VEREI</name>
<organism evidence="5 6">
    <name type="scientific">Verminephrobacter eiseniae (strain EF01-2)</name>
    <dbReference type="NCBI Taxonomy" id="391735"/>
    <lineage>
        <taxon>Bacteria</taxon>
        <taxon>Pseudomonadati</taxon>
        <taxon>Pseudomonadota</taxon>
        <taxon>Betaproteobacteria</taxon>
        <taxon>Burkholderiales</taxon>
        <taxon>Comamonadaceae</taxon>
        <taxon>Verminephrobacter</taxon>
    </lineage>
</organism>
<evidence type="ECO:0000256" key="3">
    <source>
        <dbReference type="SAM" id="SignalP"/>
    </source>
</evidence>
<dbReference type="RefSeq" id="WP_011811548.1">
    <property type="nucleotide sequence ID" value="NC_008786.1"/>
</dbReference>
<dbReference type="AlphaFoldDB" id="A1WPK4"/>
<dbReference type="InterPro" id="IPR039424">
    <property type="entry name" value="SBP_5"/>
</dbReference>
<dbReference type="HOGENOM" id="CLU_017028_7_3_4"/>
<gene>
    <name evidence="5" type="ordered locus">Veis_3852</name>
</gene>
<dbReference type="PANTHER" id="PTHR30290:SF38">
    <property type="entry name" value="D,D-DIPEPTIDE-BINDING PERIPLASMIC PROTEIN DDPA-RELATED"/>
    <property type="match status" value="1"/>
</dbReference>
<dbReference type="GO" id="GO:0043190">
    <property type="term" value="C:ATP-binding cassette (ABC) transporter complex"/>
    <property type="evidence" value="ECO:0007669"/>
    <property type="project" value="InterPro"/>
</dbReference>
<dbReference type="GO" id="GO:1904680">
    <property type="term" value="F:peptide transmembrane transporter activity"/>
    <property type="evidence" value="ECO:0007669"/>
    <property type="project" value="TreeGrafter"/>
</dbReference>
<feature type="domain" description="Solute-binding protein family 5" evidence="4">
    <location>
        <begin position="86"/>
        <end position="437"/>
    </location>
</feature>
<comment type="similarity">
    <text evidence="1">Belongs to the bacterial solute-binding protein 5 family.</text>
</comment>
<dbReference type="STRING" id="391735.Veis_3852"/>
<dbReference type="Gene3D" id="3.40.190.10">
    <property type="entry name" value="Periplasmic binding protein-like II"/>
    <property type="match status" value="1"/>
</dbReference>
<keyword evidence="2 3" id="KW-0732">Signal</keyword>